<evidence type="ECO:0000313" key="2">
    <source>
        <dbReference type="Proteomes" id="UP000187499"/>
    </source>
</evidence>
<dbReference type="EMBL" id="CP019323">
    <property type="protein sequence ID" value="APX71373.1"/>
    <property type="molecule type" value="Genomic_DNA"/>
</dbReference>
<name>A0A1P8Q0H3_9LACO</name>
<dbReference type="AlphaFoldDB" id="A0A1P8Q0H3"/>
<reference evidence="2" key="1">
    <citation type="submission" date="2016-12" db="EMBL/GenBank/DDBJ databases">
        <authorList>
            <person name="Jung M.Y."/>
            <person name="Lee S.H."/>
        </authorList>
    </citation>
    <scope>NUCLEOTIDE SEQUENCE [LARGE SCALE GENOMIC DNA]</scope>
    <source>
        <strain evidence="2">WiKim39</strain>
    </source>
</reference>
<dbReference type="Proteomes" id="UP000187499">
    <property type="component" value="Chromosome"/>
</dbReference>
<proteinExistence type="predicted"/>
<organism evidence="1 2">
    <name type="scientific">Companilactobacillus allii</name>
    <dbReference type="NCBI Taxonomy" id="1847728"/>
    <lineage>
        <taxon>Bacteria</taxon>
        <taxon>Bacillati</taxon>
        <taxon>Bacillota</taxon>
        <taxon>Bacilli</taxon>
        <taxon>Lactobacillales</taxon>
        <taxon>Lactobacillaceae</taxon>
        <taxon>Companilactobacillus</taxon>
    </lineage>
</organism>
<dbReference type="KEGG" id="lalw:BTM29_01860"/>
<protein>
    <submittedName>
        <fullName evidence="1">Uncharacterized protein</fullName>
    </submittedName>
</protein>
<keyword evidence="2" id="KW-1185">Reference proteome</keyword>
<accession>A0A1P8Q0H3</accession>
<evidence type="ECO:0000313" key="1">
    <source>
        <dbReference type="EMBL" id="APX71373.1"/>
    </source>
</evidence>
<sequence length="75" mass="8587">MRVRDRRENVRKVAAPHHIQSYVYVGLFFLSKNTQKKNTPGEGVFLYRGLNIVIGGMRKGIMVSLIYNLYNTGLS</sequence>
<gene>
    <name evidence="1" type="ORF">BTM29_01860</name>
</gene>